<keyword evidence="3" id="KW-1185">Reference proteome</keyword>
<dbReference type="Proteomes" id="UP001341840">
    <property type="component" value="Unassembled WGS sequence"/>
</dbReference>
<name>A0ABU6YS55_9FABA</name>
<comment type="caution">
    <text evidence="2">The sequence shown here is derived from an EMBL/GenBank/DDBJ whole genome shotgun (WGS) entry which is preliminary data.</text>
</comment>
<feature type="region of interest" description="Disordered" evidence="1">
    <location>
        <begin position="1"/>
        <end position="189"/>
    </location>
</feature>
<gene>
    <name evidence="2" type="ORF">PIB30_080305</name>
</gene>
<dbReference type="EMBL" id="JASCZI010242821">
    <property type="protein sequence ID" value="MED6212129.1"/>
    <property type="molecule type" value="Genomic_DNA"/>
</dbReference>
<proteinExistence type="predicted"/>
<accession>A0ABU6YS55</accession>
<organism evidence="2 3">
    <name type="scientific">Stylosanthes scabra</name>
    <dbReference type="NCBI Taxonomy" id="79078"/>
    <lineage>
        <taxon>Eukaryota</taxon>
        <taxon>Viridiplantae</taxon>
        <taxon>Streptophyta</taxon>
        <taxon>Embryophyta</taxon>
        <taxon>Tracheophyta</taxon>
        <taxon>Spermatophyta</taxon>
        <taxon>Magnoliopsida</taxon>
        <taxon>eudicotyledons</taxon>
        <taxon>Gunneridae</taxon>
        <taxon>Pentapetalae</taxon>
        <taxon>rosids</taxon>
        <taxon>fabids</taxon>
        <taxon>Fabales</taxon>
        <taxon>Fabaceae</taxon>
        <taxon>Papilionoideae</taxon>
        <taxon>50 kb inversion clade</taxon>
        <taxon>dalbergioids sensu lato</taxon>
        <taxon>Dalbergieae</taxon>
        <taxon>Pterocarpus clade</taxon>
        <taxon>Stylosanthes</taxon>
    </lineage>
</organism>
<sequence>MHVEKEGKSKKNAKKRSSSSSESEYVESNYESESGSDDTFYQHESDSEQTMSSSLVQVERKSKRTNDSVSEIQDGHTLAQALSSIRKRKNLQREEIRKKRTKQPVGEPTIDPATVSLGNYESNAECANLFVEVHEQDNQQPHQQPPEEEELPHEQPPPQQPHHPCQQQQPQQEFIDISPCSEGEPEPTPIMVLIPKAEPDIVSTTKDRLEEEAPSQSVLEVVPIYPTQEVIDISSSSEDEHEPQPHPIKVVVPKSKNVL</sequence>
<evidence type="ECO:0000313" key="2">
    <source>
        <dbReference type="EMBL" id="MED6212129.1"/>
    </source>
</evidence>
<feature type="compositionally biased region" description="Low complexity" evidence="1">
    <location>
        <begin position="162"/>
        <end position="173"/>
    </location>
</feature>
<feature type="compositionally biased region" description="Low complexity" evidence="1">
    <location>
        <begin position="18"/>
        <end position="33"/>
    </location>
</feature>
<reference evidence="2 3" key="1">
    <citation type="journal article" date="2023" name="Plants (Basel)">
        <title>Bridging the Gap: Combining Genomics and Transcriptomics Approaches to Understand Stylosanthes scabra, an Orphan Legume from the Brazilian Caatinga.</title>
        <authorList>
            <person name="Ferreira-Neto J.R.C."/>
            <person name="da Silva M.D."/>
            <person name="Binneck E."/>
            <person name="de Melo N.F."/>
            <person name="da Silva R.H."/>
            <person name="de Melo A.L.T.M."/>
            <person name="Pandolfi V."/>
            <person name="Bustamante F.O."/>
            <person name="Brasileiro-Vidal A.C."/>
            <person name="Benko-Iseppon A.M."/>
        </authorList>
    </citation>
    <scope>NUCLEOTIDE SEQUENCE [LARGE SCALE GENOMIC DNA]</scope>
    <source>
        <tissue evidence="2">Leaves</tissue>
    </source>
</reference>
<protein>
    <submittedName>
        <fullName evidence="2">Uncharacterized protein</fullName>
    </submittedName>
</protein>
<feature type="region of interest" description="Disordered" evidence="1">
    <location>
        <begin position="231"/>
        <end position="259"/>
    </location>
</feature>
<evidence type="ECO:0000313" key="3">
    <source>
        <dbReference type="Proteomes" id="UP001341840"/>
    </source>
</evidence>
<evidence type="ECO:0000256" key="1">
    <source>
        <dbReference type="SAM" id="MobiDB-lite"/>
    </source>
</evidence>